<sequence length="570" mass="65597">KFLSALSQKPCPICRWCCLLLTMPIHSQPHTQVSSGTSMISQFQVSIPMWFMRISSQPFSVRIQKDYKEDYESAGFRFCFEPEDTRDYRMSVDMLICALDHPSSNLMVLAEDFKEEDAVYNIYLLHHRRQNIFLAYQQQLEPSLCTESPRWLYESVLQAVDQQGGQHVDKKLKTTIRIINTPMPTLDVPGSFVRSRVHTTHAIWDAMDSAALQDLEPVISAANIDAFFMLRGLPPPNFTKVFTDEDALPEHFITEYLGSNLHVDIFPKGNMRVRIQKIAKFILFNALTHRSKPTTLLVLSEVILEDTLFMTVYEAVKSKGFITLIFQPPKSILASKVVSIFSFTEVPQPETMSYLPPVWTLAYYVDIFLDTRDYRMTVDMLICALDHPIKQNIFLAYKQQVKPRLRSTENPRWLYESLLQDKKPKTTNIIRIFHTPRPRPTLGSFPRSSALQDLKPVIIAANIDAFFILKDLPPPNFTQVFADEDALPEHLIRGYICSNLHVDIVPKGNWRSRIQKIVKFILFNALTHLRRPTTLLVLSDNILRDHPLFMTVCQAVTSRGLSLIFQPPMC</sequence>
<feature type="non-terminal residue" evidence="1">
    <location>
        <position position="1"/>
    </location>
</feature>
<comment type="caution">
    <text evidence="1">The sequence shown here is derived from an EMBL/GenBank/DDBJ whole genome shotgun (WGS) entry which is preliminary data.</text>
</comment>
<protein>
    <submittedName>
        <fullName evidence="1">Uncharacterized protein</fullName>
    </submittedName>
</protein>
<dbReference type="EMBL" id="JAGKQM010000011">
    <property type="protein sequence ID" value="KAH0904213.1"/>
    <property type="molecule type" value="Genomic_DNA"/>
</dbReference>
<proteinExistence type="predicted"/>
<evidence type="ECO:0000313" key="1">
    <source>
        <dbReference type="EMBL" id="KAH0904213.1"/>
    </source>
</evidence>
<dbReference type="Proteomes" id="UP000824890">
    <property type="component" value="Unassembled WGS sequence"/>
</dbReference>
<accession>A0ABQ8BHI7</accession>
<dbReference type="PANTHER" id="PTHR14379">
    <property type="entry name" value="LIMKAIN B LKAP"/>
    <property type="match status" value="1"/>
</dbReference>
<evidence type="ECO:0000313" key="2">
    <source>
        <dbReference type="Proteomes" id="UP000824890"/>
    </source>
</evidence>
<reference evidence="1 2" key="1">
    <citation type="submission" date="2021-05" db="EMBL/GenBank/DDBJ databases">
        <title>Genome Assembly of Synthetic Allotetraploid Brassica napus Reveals Homoeologous Exchanges between Subgenomes.</title>
        <authorList>
            <person name="Davis J.T."/>
        </authorList>
    </citation>
    <scope>NUCLEOTIDE SEQUENCE [LARGE SCALE GENOMIC DNA]</scope>
    <source>
        <strain evidence="2">cv. Da-Ae</strain>
        <tissue evidence="1">Seedling</tissue>
    </source>
</reference>
<gene>
    <name evidence="1" type="ORF">HID58_043716</name>
</gene>
<organism evidence="1 2">
    <name type="scientific">Brassica napus</name>
    <name type="common">Rape</name>
    <dbReference type="NCBI Taxonomy" id="3708"/>
    <lineage>
        <taxon>Eukaryota</taxon>
        <taxon>Viridiplantae</taxon>
        <taxon>Streptophyta</taxon>
        <taxon>Embryophyta</taxon>
        <taxon>Tracheophyta</taxon>
        <taxon>Spermatophyta</taxon>
        <taxon>Magnoliopsida</taxon>
        <taxon>eudicotyledons</taxon>
        <taxon>Gunneridae</taxon>
        <taxon>Pentapetalae</taxon>
        <taxon>rosids</taxon>
        <taxon>malvids</taxon>
        <taxon>Brassicales</taxon>
        <taxon>Brassicaceae</taxon>
        <taxon>Brassiceae</taxon>
        <taxon>Brassica</taxon>
    </lineage>
</organism>
<dbReference type="PANTHER" id="PTHR14379:SF30">
    <property type="entry name" value="NYN DOMAIN-CONTAINING PROTEIN"/>
    <property type="match status" value="1"/>
</dbReference>
<name>A0ABQ8BHI7_BRANA</name>
<dbReference type="InterPro" id="IPR024768">
    <property type="entry name" value="Marf1"/>
</dbReference>
<keyword evidence="2" id="KW-1185">Reference proteome</keyword>